<sequence length="35" mass="3794">MHDVGGLTVARIADRFGGSRATIYRHLTTASRLPP</sequence>
<organism evidence="2 3">
    <name type="scientific">Quadrisphaera setariae</name>
    <dbReference type="NCBI Taxonomy" id="2593304"/>
    <lineage>
        <taxon>Bacteria</taxon>
        <taxon>Bacillati</taxon>
        <taxon>Actinomycetota</taxon>
        <taxon>Actinomycetes</taxon>
        <taxon>Kineosporiales</taxon>
        <taxon>Kineosporiaceae</taxon>
        <taxon>Quadrisphaera</taxon>
    </lineage>
</organism>
<dbReference type="EMBL" id="VKAC01000022">
    <property type="protein sequence ID" value="TXR51566.1"/>
    <property type="molecule type" value="Genomic_DNA"/>
</dbReference>
<accession>A0A5C8Z3T1</accession>
<reference evidence="2 3" key="1">
    <citation type="submission" date="2019-07" db="EMBL/GenBank/DDBJ databases">
        <title>Quadrisphaera sp. strain DD2A genome sequencing and assembly.</title>
        <authorList>
            <person name="Kim I."/>
        </authorList>
    </citation>
    <scope>NUCLEOTIDE SEQUENCE [LARGE SCALE GENOMIC DNA]</scope>
    <source>
        <strain evidence="2 3">DD2A</strain>
    </source>
</reference>
<dbReference type="InterPro" id="IPR005471">
    <property type="entry name" value="Tscrpt_reg_IclR_N"/>
</dbReference>
<evidence type="ECO:0000313" key="2">
    <source>
        <dbReference type="EMBL" id="TXR51566.1"/>
    </source>
</evidence>
<evidence type="ECO:0000259" key="1">
    <source>
        <dbReference type="Pfam" id="PF09339"/>
    </source>
</evidence>
<dbReference type="GO" id="GO:0006355">
    <property type="term" value="P:regulation of DNA-templated transcription"/>
    <property type="evidence" value="ECO:0007669"/>
    <property type="project" value="InterPro"/>
</dbReference>
<dbReference type="GO" id="GO:0003677">
    <property type="term" value="F:DNA binding"/>
    <property type="evidence" value="ECO:0007669"/>
    <property type="project" value="InterPro"/>
</dbReference>
<proteinExistence type="predicted"/>
<keyword evidence="3" id="KW-1185">Reference proteome</keyword>
<feature type="domain" description="HTH iclR-type" evidence="1">
    <location>
        <begin position="3"/>
        <end position="29"/>
    </location>
</feature>
<dbReference type="Pfam" id="PF09339">
    <property type="entry name" value="HTH_IclR"/>
    <property type="match status" value="1"/>
</dbReference>
<dbReference type="OrthoDB" id="3186364at2"/>
<evidence type="ECO:0000313" key="3">
    <source>
        <dbReference type="Proteomes" id="UP000321234"/>
    </source>
</evidence>
<gene>
    <name evidence="2" type="ORF">FMM08_22340</name>
</gene>
<protein>
    <recommendedName>
        <fullName evidence="1">HTH iclR-type domain-containing protein</fullName>
    </recommendedName>
</protein>
<dbReference type="Proteomes" id="UP000321234">
    <property type="component" value="Unassembled WGS sequence"/>
</dbReference>
<name>A0A5C8Z3T1_9ACTN</name>
<comment type="caution">
    <text evidence="2">The sequence shown here is derived from an EMBL/GenBank/DDBJ whole genome shotgun (WGS) entry which is preliminary data.</text>
</comment>
<dbReference type="AlphaFoldDB" id="A0A5C8Z3T1"/>